<evidence type="ECO:0000256" key="3">
    <source>
        <dbReference type="ARBA" id="ARBA00023163"/>
    </source>
</evidence>
<evidence type="ECO:0000313" key="5">
    <source>
        <dbReference type="EMBL" id="KAK2710518.1"/>
    </source>
</evidence>
<dbReference type="GO" id="GO:0003677">
    <property type="term" value="F:DNA binding"/>
    <property type="evidence" value="ECO:0007669"/>
    <property type="project" value="UniProtKB-KW"/>
</dbReference>
<organism evidence="5 6">
    <name type="scientific">Artemia franciscana</name>
    <name type="common">Brine shrimp</name>
    <name type="synonym">Artemia sanfranciscana</name>
    <dbReference type="NCBI Taxonomy" id="6661"/>
    <lineage>
        <taxon>Eukaryota</taxon>
        <taxon>Metazoa</taxon>
        <taxon>Ecdysozoa</taxon>
        <taxon>Arthropoda</taxon>
        <taxon>Crustacea</taxon>
        <taxon>Branchiopoda</taxon>
        <taxon>Anostraca</taxon>
        <taxon>Artemiidae</taxon>
        <taxon>Artemia</taxon>
    </lineage>
</organism>
<keyword evidence="6" id="KW-1185">Reference proteome</keyword>
<reference evidence="5" key="1">
    <citation type="submission" date="2023-07" db="EMBL/GenBank/DDBJ databases">
        <title>Chromosome-level genome assembly of Artemia franciscana.</title>
        <authorList>
            <person name="Jo E."/>
        </authorList>
    </citation>
    <scope>NUCLEOTIDE SEQUENCE</scope>
    <source>
        <tissue evidence="5">Whole body</tissue>
    </source>
</reference>
<name>A0AA88KWY4_ARTSF</name>
<dbReference type="Gene3D" id="3.90.70.120">
    <property type="match status" value="1"/>
</dbReference>
<dbReference type="InterPro" id="IPR000814">
    <property type="entry name" value="TBP"/>
</dbReference>
<dbReference type="PANTHER" id="PTHR10126">
    <property type="entry name" value="TATA-BOX BINDING PROTEIN"/>
    <property type="match status" value="1"/>
</dbReference>
<proteinExistence type="inferred from homology"/>
<keyword evidence="3" id="KW-0804">Transcription</keyword>
<evidence type="ECO:0000256" key="2">
    <source>
        <dbReference type="ARBA" id="ARBA00023125"/>
    </source>
</evidence>
<dbReference type="GO" id="GO:0006352">
    <property type="term" value="P:DNA-templated transcription initiation"/>
    <property type="evidence" value="ECO:0007669"/>
    <property type="project" value="InterPro"/>
</dbReference>
<dbReference type="SUPFAM" id="SSF55945">
    <property type="entry name" value="TATA-box binding protein-like"/>
    <property type="match status" value="1"/>
</dbReference>
<dbReference type="Proteomes" id="UP001187531">
    <property type="component" value="Unassembled WGS sequence"/>
</dbReference>
<dbReference type="AlphaFoldDB" id="A0AA88KWY4"/>
<comment type="caution">
    <text evidence="5">The sequence shown here is derived from an EMBL/GenBank/DDBJ whole genome shotgun (WGS) entry which is preliminary data.</text>
</comment>
<gene>
    <name evidence="5" type="ORF">QYM36_011897</name>
</gene>
<feature type="compositionally biased region" description="Basic residues" evidence="4">
    <location>
        <begin position="778"/>
        <end position="794"/>
    </location>
</feature>
<protein>
    <submittedName>
        <fullName evidence="5">Uncharacterized protein</fullName>
    </submittedName>
</protein>
<accession>A0AA88KWY4</accession>
<sequence length="794" mass="90791">MNFTMSEMQYKTNSPILDLYSTSYNIIGRDTVQCGRKAMGSDELVAFYESQVLNTEIPSILGQAVTTPIDEMEHQNVSLSWMTETHLNPIYENFNDIPGEFNDMNFTGLDSGDAFRLNTDCIHSDEETQHKLNNPMLDFDSLSYNVFGRDTVQSGRKAAGNDDLAAFYELQVLNTKIRNNLGQATTRPKYEMEHLSVEQNEDANPLQIQSAYIPITSTSRIIYASSNQANSDTFTFGYAGVQCFTMALANIIRAALFHPTNWNSNVLDENMVSGEKIYADIREQTAMNNEMAFPIAKNGHLELRNLDIIKNHVLVFDHAISLDYSDNWLCQGNLIDCINDGVSYKSLLDALTNLFSEHNSGIIVALSMSLGLMHYDDKYYFTDSHSCGVLGAPWPNFNIDKACVIECDTIEELHRICRLRLPSENEQFSIHYINVNLRLFEPSQIVQRPEIGKAVGNNRLADYYESQEIDTKTPNSMDSSITTLIDKMEYQQNYTFETAKIQSPRKAPDSTGETYFKSKDLDVEIKNTVGTFSVACTLNTKDFARISVNTIFKENPRRCLIRLKRPNIKACIYETGTVKVWGNNEMDVRIGGRRIARLIQKLGNSKAKFQKLKFHNVMGIVNLRYKVQLNDLHEQARQNPSVRLSDMNHQEGQQLLKITFIDSNDYCTINASGTLRLFARSEERIKLAKIKMISILAKYFEKYGTRNVTSNRVDQNFIKSIYGPNNDHPKTKETGPERQELFSKMKRNNKQNRIDDCLARNRYWLYPKTRNIQNTSKPRYKTKAGLKAKKKKKI</sequence>
<dbReference type="Gene3D" id="3.30.310.10">
    <property type="entry name" value="TATA-Binding Protein"/>
    <property type="match status" value="2"/>
</dbReference>
<dbReference type="Pfam" id="PF00352">
    <property type="entry name" value="TBP"/>
    <property type="match status" value="1"/>
</dbReference>
<evidence type="ECO:0000256" key="1">
    <source>
        <dbReference type="ARBA" id="ARBA00005560"/>
    </source>
</evidence>
<feature type="region of interest" description="Disordered" evidence="4">
    <location>
        <begin position="774"/>
        <end position="794"/>
    </location>
</feature>
<keyword evidence="2" id="KW-0238">DNA-binding</keyword>
<dbReference type="EMBL" id="JAVRJZ010000016">
    <property type="protein sequence ID" value="KAK2710518.1"/>
    <property type="molecule type" value="Genomic_DNA"/>
</dbReference>
<comment type="similarity">
    <text evidence="1">Belongs to the TBP family.</text>
</comment>
<dbReference type="InterPro" id="IPR012295">
    <property type="entry name" value="TBP_dom_sf"/>
</dbReference>
<evidence type="ECO:0000313" key="6">
    <source>
        <dbReference type="Proteomes" id="UP001187531"/>
    </source>
</evidence>
<evidence type="ECO:0000256" key="4">
    <source>
        <dbReference type="SAM" id="MobiDB-lite"/>
    </source>
</evidence>